<keyword evidence="9" id="KW-1185">Reference proteome</keyword>
<dbReference type="InterPro" id="IPR016161">
    <property type="entry name" value="Ald_DH/histidinol_DH"/>
</dbReference>
<evidence type="ECO:0000313" key="8">
    <source>
        <dbReference type="EMBL" id="GAA1851824.1"/>
    </source>
</evidence>
<evidence type="ECO:0000256" key="4">
    <source>
        <dbReference type="ARBA" id="ARBA00049194"/>
    </source>
</evidence>
<feature type="domain" description="Aldehyde dehydrogenase" evidence="7">
    <location>
        <begin position="25"/>
        <end position="484"/>
    </location>
</feature>
<dbReference type="Proteomes" id="UP001500449">
    <property type="component" value="Unassembled WGS sequence"/>
</dbReference>
<evidence type="ECO:0000313" key="9">
    <source>
        <dbReference type="Proteomes" id="UP001500449"/>
    </source>
</evidence>
<dbReference type="Gene3D" id="3.40.605.10">
    <property type="entry name" value="Aldehyde Dehydrogenase, Chain A, domain 1"/>
    <property type="match status" value="1"/>
</dbReference>
<gene>
    <name evidence="8" type="ORF">GCM10009836_34790</name>
</gene>
<organism evidence="8 9">
    <name type="scientific">Pseudonocardia ailaonensis</name>
    <dbReference type="NCBI Taxonomy" id="367279"/>
    <lineage>
        <taxon>Bacteria</taxon>
        <taxon>Bacillati</taxon>
        <taxon>Actinomycetota</taxon>
        <taxon>Actinomycetes</taxon>
        <taxon>Pseudonocardiales</taxon>
        <taxon>Pseudonocardiaceae</taxon>
        <taxon>Pseudonocardia</taxon>
    </lineage>
</organism>
<evidence type="ECO:0000256" key="2">
    <source>
        <dbReference type="ARBA" id="ARBA00023002"/>
    </source>
</evidence>
<comment type="caution">
    <text evidence="8">The sequence shown here is derived from an EMBL/GenBank/DDBJ whole genome shotgun (WGS) entry which is preliminary data.</text>
</comment>
<evidence type="ECO:0000256" key="3">
    <source>
        <dbReference type="ARBA" id="ARBA00024226"/>
    </source>
</evidence>
<dbReference type="InterPro" id="IPR016160">
    <property type="entry name" value="Ald_DH_CS_CYS"/>
</dbReference>
<dbReference type="PROSITE" id="PS00687">
    <property type="entry name" value="ALDEHYDE_DEHYDR_GLU"/>
    <property type="match status" value="1"/>
</dbReference>
<dbReference type="InterPro" id="IPR015590">
    <property type="entry name" value="Aldehyde_DH_dom"/>
</dbReference>
<evidence type="ECO:0000256" key="6">
    <source>
        <dbReference type="RuleBase" id="RU003345"/>
    </source>
</evidence>
<protein>
    <recommendedName>
        <fullName evidence="3">aldehyde dehydrogenase (NAD(+))</fullName>
        <ecNumber evidence="3">1.2.1.3</ecNumber>
    </recommendedName>
</protein>
<evidence type="ECO:0000256" key="1">
    <source>
        <dbReference type="ARBA" id="ARBA00009986"/>
    </source>
</evidence>
<dbReference type="SUPFAM" id="SSF53720">
    <property type="entry name" value="ALDH-like"/>
    <property type="match status" value="1"/>
</dbReference>
<dbReference type="EC" id="1.2.1.3" evidence="3"/>
<dbReference type="InterPro" id="IPR029510">
    <property type="entry name" value="Ald_DH_CS_GLU"/>
</dbReference>
<keyword evidence="2 6" id="KW-0560">Oxidoreductase</keyword>
<name>A0ABN2N462_9PSEU</name>
<dbReference type="EMBL" id="BAAAQK010000009">
    <property type="protein sequence ID" value="GAA1851824.1"/>
    <property type="molecule type" value="Genomic_DNA"/>
</dbReference>
<dbReference type="PANTHER" id="PTHR42804">
    <property type="entry name" value="ALDEHYDE DEHYDROGENASE"/>
    <property type="match status" value="1"/>
</dbReference>
<dbReference type="Gene3D" id="3.40.309.10">
    <property type="entry name" value="Aldehyde Dehydrogenase, Chain A, domain 2"/>
    <property type="match status" value="1"/>
</dbReference>
<comment type="catalytic activity">
    <reaction evidence="4">
        <text>an aldehyde + NAD(+) + H2O = a carboxylate + NADH + 2 H(+)</text>
        <dbReference type="Rhea" id="RHEA:16185"/>
        <dbReference type="ChEBI" id="CHEBI:15377"/>
        <dbReference type="ChEBI" id="CHEBI:15378"/>
        <dbReference type="ChEBI" id="CHEBI:17478"/>
        <dbReference type="ChEBI" id="CHEBI:29067"/>
        <dbReference type="ChEBI" id="CHEBI:57540"/>
        <dbReference type="ChEBI" id="CHEBI:57945"/>
        <dbReference type="EC" id="1.2.1.3"/>
    </reaction>
</comment>
<dbReference type="InterPro" id="IPR016163">
    <property type="entry name" value="Ald_DH_C"/>
</dbReference>
<dbReference type="RefSeq" id="WP_344417843.1">
    <property type="nucleotide sequence ID" value="NZ_BAAAQK010000009.1"/>
</dbReference>
<proteinExistence type="inferred from homology"/>
<feature type="active site" evidence="5">
    <location>
        <position position="261"/>
    </location>
</feature>
<reference evidence="8 9" key="1">
    <citation type="journal article" date="2019" name="Int. J. Syst. Evol. Microbiol.">
        <title>The Global Catalogue of Microorganisms (GCM) 10K type strain sequencing project: providing services to taxonomists for standard genome sequencing and annotation.</title>
        <authorList>
            <consortium name="The Broad Institute Genomics Platform"/>
            <consortium name="The Broad Institute Genome Sequencing Center for Infectious Disease"/>
            <person name="Wu L."/>
            <person name="Ma J."/>
        </authorList>
    </citation>
    <scope>NUCLEOTIDE SEQUENCE [LARGE SCALE GENOMIC DNA]</scope>
    <source>
        <strain evidence="8 9">JCM 16009</strain>
    </source>
</reference>
<dbReference type="CDD" id="cd07139">
    <property type="entry name" value="ALDH_AldA-Rv0768"/>
    <property type="match status" value="1"/>
</dbReference>
<dbReference type="PROSITE" id="PS00070">
    <property type="entry name" value="ALDEHYDE_DEHYDR_CYS"/>
    <property type="match status" value="1"/>
</dbReference>
<evidence type="ECO:0000259" key="7">
    <source>
        <dbReference type="Pfam" id="PF00171"/>
    </source>
</evidence>
<sequence length="488" mass="51749">MTLLSTDPHHTSVRSYDTLFIGGRWEKPSTDRRIEIISPTLEEVLGSVPEAGVEDIDKAVAAARHAFDHGPWPRMAPAERAGYLTRISEELTKRVPEMAATFTAELGAPSALSTAFNVWGTVAWNDAATLHERFAWEEERAWEGGSARVRNVPVGVVATIIPWNGPVAAASLKLAPPLAAGCTVVLKLAPEGPGSALLLAEAIEAAGLPEGVISIVPGGREVGDHLVRHPGIDRVAFTGSTDAGKKVMAACADRITRVGLELGGKSAGIILDDMPLDDALATIIGGGVGHSGQVCAAITRVLVSRDRLAEFEEKAASQLSAMTVGDPFDPATVLGPLAAERQRDRVEGYLRRGRDEGARVVTGGGRPAHLDRGWFIEPTLFSEVDNTMAIAREEIFGPVLVVIPFRDEDEAVAIANDSDYGLSGAVYSQDVDAAFRVAGRLRTGQVSINSTAQCVVQPFGGFKRSGLGREGGLEGFHEFFESQVILGP</sequence>
<dbReference type="PANTHER" id="PTHR42804:SF1">
    <property type="entry name" value="ALDEHYDE DEHYDROGENASE-RELATED"/>
    <property type="match status" value="1"/>
</dbReference>
<accession>A0ABN2N462</accession>
<comment type="similarity">
    <text evidence="1 6">Belongs to the aldehyde dehydrogenase family.</text>
</comment>
<dbReference type="InterPro" id="IPR016162">
    <property type="entry name" value="Ald_DH_N"/>
</dbReference>
<dbReference type="Pfam" id="PF00171">
    <property type="entry name" value="Aldedh"/>
    <property type="match status" value="1"/>
</dbReference>
<evidence type="ECO:0000256" key="5">
    <source>
        <dbReference type="PROSITE-ProRule" id="PRU10007"/>
    </source>
</evidence>